<feature type="domain" description="Glycosyltransferase 2-like" evidence="2">
    <location>
        <begin position="289"/>
        <end position="500"/>
    </location>
</feature>
<dbReference type="Proteomes" id="UP000230731">
    <property type="component" value="Unassembled WGS sequence"/>
</dbReference>
<protein>
    <recommendedName>
        <fullName evidence="2">Glycosyltransferase 2-like domain-containing protein</fullName>
    </recommendedName>
</protein>
<feature type="transmembrane region" description="Helical" evidence="1">
    <location>
        <begin position="467"/>
        <end position="486"/>
    </location>
</feature>
<organism evidence="3 4">
    <name type="scientific">Candidatus Andersenbacteria bacterium CG10_big_fil_rev_8_21_14_0_10_54_11</name>
    <dbReference type="NCBI Taxonomy" id="1974485"/>
    <lineage>
        <taxon>Bacteria</taxon>
        <taxon>Candidatus Anderseniibacteriota</taxon>
    </lineage>
</organism>
<gene>
    <name evidence="3" type="ORF">COT71_03755</name>
</gene>
<dbReference type="EMBL" id="PEZP01000042">
    <property type="protein sequence ID" value="PIT97861.1"/>
    <property type="molecule type" value="Genomic_DNA"/>
</dbReference>
<proteinExistence type="predicted"/>
<feature type="transmembrane region" description="Helical" evidence="1">
    <location>
        <begin position="506"/>
        <end position="526"/>
    </location>
</feature>
<dbReference type="Pfam" id="PF13632">
    <property type="entry name" value="Glyco_trans_2_3"/>
    <property type="match status" value="1"/>
</dbReference>
<keyword evidence="1" id="KW-0812">Transmembrane</keyword>
<dbReference type="PANTHER" id="PTHR36851:SF1">
    <property type="entry name" value="GLYCO_TRANS_2-LIKE DOMAIN-CONTAINING PROTEIN"/>
    <property type="match status" value="1"/>
</dbReference>
<dbReference type="SUPFAM" id="SSF53448">
    <property type="entry name" value="Nucleotide-diphospho-sugar transferases"/>
    <property type="match status" value="1"/>
</dbReference>
<comment type="caution">
    <text evidence="3">The sequence shown here is derived from an EMBL/GenBank/DDBJ whole genome shotgun (WGS) entry which is preliminary data.</text>
</comment>
<dbReference type="InterPro" id="IPR001173">
    <property type="entry name" value="Glyco_trans_2-like"/>
</dbReference>
<feature type="transmembrane region" description="Helical" evidence="1">
    <location>
        <begin position="61"/>
        <end position="85"/>
    </location>
</feature>
<evidence type="ECO:0000256" key="1">
    <source>
        <dbReference type="SAM" id="Phobius"/>
    </source>
</evidence>
<dbReference type="InterPro" id="IPR029044">
    <property type="entry name" value="Nucleotide-diphossugar_trans"/>
</dbReference>
<evidence type="ECO:0000313" key="4">
    <source>
        <dbReference type="Proteomes" id="UP000230731"/>
    </source>
</evidence>
<keyword evidence="1" id="KW-1133">Transmembrane helix</keyword>
<accession>A0A2M6WYJ7</accession>
<dbReference type="Gene3D" id="3.90.550.10">
    <property type="entry name" value="Spore Coat Polysaccharide Biosynthesis Protein SpsA, Chain A"/>
    <property type="match status" value="1"/>
</dbReference>
<keyword evidence="1" id="KW-0472">Membrane</keyword>
<dbReference type="PANTHER" id="PTHR36851">
    <property type="entry name" value="UNNAMED PRODUCT"/>
    <property type="match status" value="1"/>
</dbReference>
<sequence>MLPGQWGRLPKCCFLVPLRSSGEQTPKKSMTHANKKIPNTFVEIDFTALVRRFFEILPGALSWGTLIGLSALAVLLPFWIAVFIIVFDVYILVRGVYMSVHLVAAYRRLRLMRGIDWLERCQKVSEDRIRYRAETAMKTAQAKAVGDRHRAWQFEQLLQHLEEMQSRQQTVMPWHRVHHAVLYPTYNESLSVLETSLNALRAASYPAKNLHVVVGFEDRVGTAARERAAALTARFSGDFATFLTTFHPDGLPGERRVKSANAAWAMQQLEKVLAAKGIGVDQVLVSNFDSDTVISPEYFAHLTYTFITHPDRYHVSYQPLPMYHNNLWDAPAFSRVIATGSTFWQMIESTRPERLVTFSSHSMTLRALKEVGYWHRDVISEDSRIFWQCLIHYNGRYRTEPLYTTVSMDAALAQSWWQTLVNQYKQKRRWGWGIENFPYFMVEFIRRSQMPLGTKFIYSLRTLEGHYSWATAAIIVAGLGWLPIFFGGPQFQATYLSYSLPYVARTIMTIAMTGLLISTILTLLLLPAKPARVSRWRYVPMVLQWALFPLIATVLSAFPALDAESRLMLGRDLEFNVMTKARREEEEEKI</sequence>
<evidence type="ECO:0000259" key="2">
    <source>
        <dbReference type="Pfam" id="PF13632"/>
    </source>
</evidence>
<evidence type="ECO:0000313" key="3">
    <source>
        <dbReference type="EMBL" id="PIT97861.1"/>
    </source>
</evidence>
<name>A0A2M6WYJ7_9BACT</name>
<dbReference type="AlphaFoldDB" id="A0A2M6WYJ7"/>
<feature type="transmembrane region" description="Helical" evidence="1">
    <location>
        <begin position="538"/>
        <end position="561"/>
    </location>
</feature>
<reference evidence="4" key="1">
    <citation type="submission" date="2017-09" db="EMBL/GenBank/DDBJ databases">
        <title>Depth-based differentiation of microbial function through sediment-hosted aquifers and enrichment of novel symbionts in the deep terrestrial subsurface.</title>
        <authorList>
            <person name="Probst A.J."/>
            <person name="Ladd B."/>
            <person name="Jarett J.K."/>
            <person name="Geller-Mcgrath D.E."/>
            <person name="Sieber C.M.K."/>
            <person name="Emerson J.B."/>
            <person name="Anantharaman K."/>
            <person name="Thomas B.C."/>
            <person name="Malmstrom R."/>
            <person name="Stieglmeier M."/>
            <person name="Klingl A."/>
            <person name="Woyke T."/>
            <person name="Ryan C.M."/>
            <person name="Banfield J.F."/>
        </authorList>
    </citation>
    <scope>NUCLEOTIDE SEQUENCE [LARGE SCALE GENOMIC DNA]</scope>
</reference>